<sequence>MDEAALKFWQDVEQAKNELGVEKFYNADESGICFEYLPKQTVNNRGVNTVWV</sequence>
<proteinExistence type="predicted"/>
<keyword evidence="2" id="KW-1185">Reference proteome</keyword>
<protein>
    <submittedName>
        <fullName evidence="1">Uncharacterized protein</fullName>
    </submittedName>
</protein>
<dbReference type="OrthoDB" id="124933at2759"/>
<accession>A0A2P4X5Z9</accession>
<dbReference type="Proteomes" id="UP000237271">
    <property type="component" value="Unassembled WGS sequence"/>
</dbReference>
<dbReference type="EMBL" id="NCKW01016468">
    <property type="protein sequence ID" value="POM60984.1"/>
    <property type="molecule type" value="Genomic_DNA"/>
</dbReference>
<name>A0A2P4X5Z9_9STRA</name>
<dbReference type="AlphaFoldDB" id="A0A2P4X5Z9"/>
<feature type="non-terminal residue" evidence="1">
    <location>
        <position position="52"/>
    </location>
</feature>
<organism evidence="1 2">
    <name type="scientific">Phytophthora palmivora</name>
    <dbReference type="NCBI Taxonomy" id="4796"/>
    <lineage>
        <taxon>Eukaryota</taxon>
        <taxon>Sar</taxon>
        <taxon>Stramenopiles</taxon>
        <taxon>Oomycota</taxon>
        <taxon>Peronosporomycetes</taxon>
        <taxon>Peronosporales</taxon>
        <taxon>Peronosporaceae</taxon>
        <taxon>Phytophthora</taxon>
    </lineage>
</organism>
<evidence type="ECO:0000313" key="1">
    <source>
        <dbReference type="EMBL" id="POM60984.1"/>
    </source>
</evidence>
<evidence type="ECO:0000313" key="2">
    <source>
        <dbReference type="Proteomes" id="UP000237271"/>
    </source>
</evidence>
<reference evidence="1 2" key="1">
    <citation type="journal article" date="2017" name="Genome Biol. Evol.">
        <title>Phytophthora megakarya and P. palmivora, closely related causal agents of cacao black pod rot, underwent increases in genome sizes and gene numbers by different mechanisms.</title>
        <authorList>
            <person name="Ali S.S."/>
            <person name="Shao J."/>
            <person name="Lary D.J."/>
            <person name="Kronmiller B."/>
            <person name="Shen D."/>
            <person name="Strem M.D."/>
            <person name="Amoako-Attah I."/>
            <person name="Akrofi A.Y."/>
            <person name="Begoude B.A."/>
            <person name="Ten Hoopen G.M."/>
            <person name="Coulibaly K."/>
            <person name="Kebe B.I."/>
            <person name="Melnick R.L."/>
            <person name="Guiltinan M.J."/>
            <person name="Tyler B.M."/>
            <person name="Meinhardt L.W."/>
            <person name="Bailey B.A."/>
        </authorList>
    </citation>
    <scope>NUCLEOTIDE SEQUENCE [LARGE SCALE GENOMIC DNA]</scope>
    <source>
        <strain evidence="2">sbr112.9</strain>
    </source>
</reference>
<gene>
    <name evidence="1" type="ORF">PHPALM_30075</name>
</gene>
<comment type="caution">
    <text evidence="1">The sequence shown here is derived from an EMBL/GenBank/DDBJ whole genome shotgun (WGS) entry which is preliminary data.</text>
</comment>